<accession>A0A0G4E445</accession>
<keyword evidence="1" id="KW-1133">Transmembrane helix</keyword>
<keyword evidence="1" id="KW-0812">Transmembrane</keyword>
<feature type="transmembrane region" description="Helical" evidence="1">
    <location>
        <begin position="232"/>
        <end position="254"/>
    </location>
</feature>
<name>A0A0G4E445_PSEFS</name>
<dbReference type="AlphaFoldDB" id="A0A0G4E445"/>
<reference evidence="2" key="2">
    <citation type="submission" date="2015-06" db="EMBL/GenBank/DDBJ databases">
        <title>Environmentally co-occuring mercury resistance plasmids are genetically and phenotypically diverse and confer variable context-dependent fitness effects.</title>
        <authorList>
            <person name="Hall J.P.J."/>
            <person name="Harrison E."/>
            <person name="Lilley A.K."/>
            <person name="Paterson S."/>
            <person name="Spiers A.J."/>
            <person name="Brockhurst M.A."/>
        </authorList>
    </citation>
    <scope>NUCLEOTIDE SEQUENCE [LARGE SCALE GENOMIC DNA]</scope>
    <source>
        <strain evidence="2">SBW25</strain>
        <plasmid evidence="2">pQBR57</plasmid>
    </source>
</reference>
<feature type="transmembrane region" description="Helical" evidence="1">
    <location>
        <begin position="64"/>
        <end position="84"/>
    </location>
</feature>
<reference evidence="2" key="1">
    <citation type="submission" date="2014-12" db="EMBL/GenBank/DDBJ databases">
        <authorList>
            <person name="Hall J."/>
        </authorList>
    </citation>
    <scope>NUCLEOTIDE SEQUENCE [LARGE SCALE GENOMIC DNA]</scope>
    <source>
        <strain evidence="2">SBW25</strain>
        <plasmid evidence="2">pQBR57</plasmid>
    </source>
</reference>
<protein>
    <recommendedName>
        <fullName evidence="3">Transmembrane protein</fullName>
    </recommendedName>
</protein>
<gene>
    <name evidence="2" type="ORF">PQBR57_0068</name>
</gene>
<keyword evidence="1" id="KW-0472">Membrane</keyword>
<proteinExistence type="predicted"/>
<organism evidence="2">
    <name type="scientific">Pseudomonas fluorescens (strain SBW25)</name>
    <dbReference type="NCBI Taxonomy" id="216595"/>
    <lineage>
        <taxon>Bacteria</taxon>
        <taxon>Pseudomonadati</taxon>
        <taxon>Pseudomonadota</taxon>
        <taxon>Gammaproteobacteria</taxon>
        <taxon>Pseudomonadales</taxon>
        <taxon>Pseudomonadaceae</taxon>
        <taxon>Pseudomonas</taxon>
    </lineage>
</organism>
<feature type="transmembrane region" description="Helical" evidence="1">
    <location>
        <begin position="93"/>
        <end position="113"/>
    </location>
</feature>
<sequence>MIPFAEIDHTLIFSSVFLCIAMIFNRTLNAKLALGALVCACVFIVLDGHFWLGKVFLPRDKNPQIATVALMFITSTVMGLMVSFKRWRTLDRIMVCGASVSVLATFALFHYVLVQQVLPAWAKDAAWGNSFVLPVPKSGFQDACLDAGLLCWNGRQIASGALPQAYSQQIEGLYQFYRDHKPDGEVGHGLGVFNDLGEDGVSVVLYHQSGNDIRVVADSKTGLRIHSKVRDLFYLLASVAHSVWIFGALSLITFHRRRFTRRASSVD</sequence>
<keyword evidence="2" id="KW-0614">Plasmid</keyword>
<evidence type="ECO:0008006" key="3">
    <source>
        <dbReference type="Google" id="ProtNLM"/>
    </source>
</evidence>
<evidence type="ECO:0000256" key="1">
    <source>
        <dbReference type="SAM" id="Phobius"/>
    </source>
</evidence>
<geneLocation type="plasmid" evidence="2">
    <name>pQBR57</name>
</geneLocation>
<dbReference type="EMBL" id="LN713926">
    <property type="protein sequence ID" value="CEK42021.1"/>
    <property type="molecule type" value="Genomic_DNA"/>
</dbReference>
<evidence type="ECO:0000313" key="2">
    <source>
        <dbReference type="EMBL" id="CEK42021.1"/>
    </source>
</evidence>
<feature type="transmembrane region" description="Helical" evidence="1">
    <location>
        <begin position="6"/>
        <end position="25"/>
    </location>
</feature>
<feature type="transmembrane region" description="Helical" evidence="1">
    <location>
        <begin position="32"/>
        <end position="52"/>
    </location>
</feature>